<reference evidence="1 2" key="1">
    <citation type="submission" date="2019-11" db="EMBL/GenBank/DDBJ databases">
        <authorList>
            <person name="Cao P."/>
        </authorList>
    </citation>
    <scope>NUCLEOTIDE SEQUENCE [LARGE SCALE GENOMIC DNA]</scope>
    <source>
        <strain evidence="1 2">NEAU-AAG5</strain>
    </source>
</reference>
<sequence>MGGALVGAVGAQVVGAHMWVETQGGPLILVPESVLLLWKGSSYSEADKVEEWGDYGRACGVGGHAGVISVGTTEALVLAEEPAATSYVEPLGMLVRLLAGFDFDIRILEQMDLAETIWDPVAEWKVDGALILFDPVLSGSDVSRQDSLRISLREGRIIVEAARGEVEPDDDTALQLLRLRYLDCRARGEGCG</sequence>
<keyword evidence="2" id="KW-1185">Reference proteome</keyword>
<gene>
    <name evidence="1" type="ORF">GNZ18_10360</name>
</gene>
<organism evidence="1 2">
    <name type="scientific">Actinomadura litoris</name>
    <dbReference type="NCBI Taxonomy" id="2678616"/>
    <lineage>
        <taxon>Bacteria</taxon>
        <taxon>Bacillati</taxon>
        <taxon>Actinomycetota</taxon>
        <taxon>Actinomycetes</taxon>
        <taxon>Streptosporangiales</taxon>
        <taxon>Thermomonosporaceae</taxon>
        <taxon>Actinomadura</taxon>
    </lineage>
</organism>
<dbReference type="Pfam" id="PF15589">
    <property type="entry name" value="Imm21"/>
    <property type="match status" value="1"/>
</dbReference>
<comment type="caution">
    <text evidence="1">The sequence shown here is derived from an EMBL/GenBank/DDBJ whole genome shotgun (WGS) entry which is preliminary data.</text>
</comment>
<accession>A0A7K1KXS6</accession>
<evidence type="ECO:0000313" key="1">
    <source>
        <dbReference type="EMBL" id="MUN36998.1"/>
    </source>
</evidence>
<proteinExistence type="predicted"/>
<name>A0A7K1KXS6_9ACTN</name>
<dbReference type="EMBL" id="WOFH01000003">
    <property type="protein sequence ID" value="MUN36998.1"/>
    <property type="molecule type" value="Genomic_DNA"/>
</dbReference>
<dbReference type="Proteomes" id="UP000432015">
    <property type="component" value="Unassembled WGS sequence"/>
</dbReference>
<evidence type="ECO:0000313" key="2">
    <source>
        <dbReference type="Proteomes" id="UP000432015"/>
    </source>
</evidence>
<dbReference type="AlphaFoldDB" id="A0A7K1KXS6"/>
<protein>
    <submittedName>
        <fullName evidence="1">Uncharacterized protein</fullName>
    </submittedName>
</protein>
<dbReference type="InterPro" id="IPR028961">
    <property type="entry name" value="Imm21"/>
</dbReference>